<evidence type="ECO:0000313" key="3">
    <source>
        <dbReference type="EMBL" id="SLN53023.1"/>
    </source>
</evidence>
<reference evidence="3 4" key="1">
    <citation type="submission" date="2017-03" db="EMBL/GenBank/DDBJ databases">
        <authorList>
            <person name="Afonso C.L."/>
            <person name="Miller P.J."/>
            <person name="Scott M.A."/>
            <person name="Spackman E."/>
            <person name="Goraichik I."/>
            <person name="Dimitrov K.M."/>
            <person name="Suarez D.L."/>
            <person name="Swayne D.E."/>
        </authorList>
    </citation>
    <scope>NUCLEOTIDE SEQUENCE [LARGE SCALE GENOMIC DNA]</scope>
    <source>
        <strain evidence="3 4">CECT 7450</strain>
    </source>
</reference>
<organism evidence="3 4">
    <name type="scientific">Roseovarius albus</name>
    <dbReference type="NCBI Taxonomy" id="1247867"/>
    <lineage>
        <taxon>Bacteria</taxon>
        <taxon>Pseudomonadati</taxon>
        <taxon>Pseudomonadota</taxon>
        <taxon>Alphaproteobacteria</taxon>
        <taxon>Rhodobacterales</taxon>
        <taxon>Roseobacteraceae</taxon>
        <taxon>Roseovarius</taxon>
    </lineage>
</organism>
<dbReference type="GO" id="GO:0043880">
    <property type="term" value="F:crotonyl-CoA reductase activity"/>
    <property type="evidence" value="ECO:0007669"/>
    <property type="project" value="UniProtKB-EC"/>
</dbReference>
<dbReference type="InterPro" id="IPR011032">
    <property type="entry name" value="GroES-like_sf"/>
</dbReference>
<dbReference type="Gene3D" id="3.40.50.720">
    <property type="entry name" value="NAD(P)-binding Rossmann-like Domain"/>
    <property type="match status" value="1"/>
</dbReference>
<evidence type="ECO:0000259" key="2">
    <source>
        <dbReference type="SMART" id="SM00829"/>
    </source>
</evidence>
<evidence type="ECO:0000256" key="1">
    <source>
        <dbReference type="ARBA" id="ARBA00022857"/>
    </source>
</evidence>
<dbReference type="RefSeq" id="WP_085806322.1">
    <property type="nucleotide sequence ID" value="NZ_FWFX01000008.1"/>
</dbReference>
<accession>A0A1X6ZK10</accession>
<dbReference type="Pfam" id="PF13602">
    <property type="entry name" value="ADH_zinc_N_2"/>
    <property type="match status" value="1"/>
</dbReference>
<dbReference type="InterPro" id="IPR020843">
    <property type="entry name" value="ER"/>
</dbReference>
<dbReference type="InterPro" id="IPR013154">
    <property type="entry name" value="ADH-like_N"/>
</dbReference>
<dbReference type="EC" id="1.3.1.86" evidence="3"/>
<dbReference type="SUPFAM" id="SSF51735">
    <property type="entry name" value="NAD(P)-binding Rossmann-fold domains"/>
    <property type="match status" value="1"/>
</dbReference>
<feature type="domain" description="Enoyl reductase (ER)" evidence="2">
    <location>
        <begin position="16"/>
        <end position="349"/>
    </location>
</feature>
<evidence type="ECO:0000313" key="4">
    <source>
        <dbReference type="Proteomes" id="UP000193061"/>
    </source>
</evidence>
<dbReference type="Proteomes" id="UP000193061">
    <property type="component" value="Unassembled WGS sequence"/>
</dbReference>
<keyword evidence="1" id="KW-0521">NADP</keyword>
<dbReference type="AlphaFoldDB" id="A0A1X6ZK10"/>
<dbReference type="InterPro" id="IPR036291">
    <property type="entry name" value="NAD(P)-bd_dom_sf"/>
</dbReference>
<dbReference type="Pfam" id="PF08240">
    <property type="entry name" value="ADH_N"/>
    <property type="match status" value="1"/>
</dbReference>
<name>A0A1X6ZK10_9RHOB</name>
<dbReference type="SMART" id="SM00829">
    <property type="entry name" value="PKS_ER"/>
    <property type="match status" value="1"/>
</dbReference>
<dbReference type="InterPro" id="IPR051603">
    <property type="entry name" value="Zinc-ADH_QOR/CCCR"/>
</dbReference>
<sequence length="357" mass="37402">MTLPTTMSGVYLTGHGGPEVLEWREDIPVPQPDAGEVLVKVLAAGVNNTDINTRIGWYAKEVTGATDSVDEEVESGGWGGALQFPRIQGGDLCGEVVALGADASAFSIGQRVTCPINQPHPTDENPFGFQALGSEYDGAFAQYCCVAADQLYDVSSSPLSDIEIGAMPCAFGTAMGLLERAGLKEGETVLITGASGGVGMAAVQLAALRGAHVLAQTSPSKAEMVREAGAIDILGRGDTPGEQSVQVVIDLVGGPDWGKLIDALRPGGRYATSGAIAGPIVEADLRTIYLNDLTIFGSTYQSREVFGKLVDLINKGALRPLVSKTYPLQQIADAQEEFAAKRLPGKLVLLPWDTKDA</sequence>
<dbReference type="PANTHER" id="PTHR44154:SF1">
    <property type="entry name" value="QUINONE OXIDOREDUCTASE"/>
    <property type="match status" value="1"/>
</dbReference>
<dbReference type="EMBL" id="FWFX01000008">
    <property type="protein sequence ID" value="SLN53023.1"/>
    <property type="molecule type" value="Genomic_DNA"/>
</dbReference>
<dbReference type="Gene3D" id="3.90.180.10">
    <property type="entry name" value="Medium-chain alcohol dehydrogenases, catalytic domain"/>
    <property type="match status" value="1"/>
</dbReference>
<protein>
    <submittedName>
        <fullName evidence="3">Crotonyl-CoA reductase</fullName>
        <ecNumber evidence="3">1.3.1.86</ecNumber>
    </submittedName>
</protein>
<dbReference type="SUPFAM" id="SSF50129">
    <property type="entry name" value="GroES-like"/>
    <property type="match status" value="1"/>
</dbReference>
<keyword evidence="4" id="KW-1185">Reference proteome</keyword>
<dbReference type="PANTHER" id="PTHR44154">
    <property type="entry name" value="QUINONE OXIDOREDUCTASE"/>
    <property type="match status" value="1"/>
</dbReference>
<gene>
    <name evidence="3" type="primary">ccr_1</name>
    <name evidence="3" type="ORF">ROA7450_02699</name>
</gene>
<keyword evidence="3" id="KW-0560">Oxidoreductase</keyword>
<proteinExistence type="predicted"/>
<dbReference type="OrthoDB" id="9788224at2"/>
<dbReference type="CDD" id="cd08274">
    <property type="entry name" value="MDR9"/>
    <property type="match status" value="1"/>
</dbReference>